<gene>
    <name evidence="4" type="ORF">FGM00_10285</name>
</gene>
<evidence type="ECO:0000313" key="5">
    <source>
        <dbReference type="Proteomes" id="UP000310017"/>
    </source>
</evidence>
<dbReference type="KEGG" id="asag:FGM00_10285"/>
<dbReference type="Gene3D" id="3.40.50.720">
    <property type="entry name" value="NAD(P)-binding Rossmann-like Domain"/>
    <property type="match status" value="1"/>
</dbReference>
<dbReference type="SUPFAM" id="SSF51735">
    <property type="entry name" value="NAD(P)-binding Rossmann-fold domains"/>
    <property type="match status" value="1"/>
</dbReference>
<accession>A0A5B7SUE4</accession>
<dbReference type="PRINTS" id="PR00081">
    <property type="entry name" value="GDHRDH"/>
</dbReference>
<evidence type="ECO:0000256" key="3">
    <source>
        <dbReference type="RuleBase" id="RU000363"/>
    </source>
</evidence>
<proteinExistence type="inferred from homology"/>
<evidence type="ECO:0000256" key="1">
    <source>
        <dbReference type="ARBA" id="ARBA00006484"/>
    </source>
</evidence>
<dbReference type="EMBL" id="CP040710">
    <property type="protein sequence ID" value="QCX00480.1"/>
    <property type="molecule type" value="Genomic_DNA"/>
</dbReference>
<reference evidence="4 5" key="1">
    <citation type="submission" date="2019-05" db="EMBL/GenBank/DDBJ databases">
        <title>Genome sequencing of F202Z8.</title>
        <authorList>
            <person name="Kwon Y.M."/>
        </authorList>
    </citation>
    <scope>NUCLEOTIDE SEQUENCE [LARGE SCALE GENOMIC DNA]</scope>
    <source>
        <strain evidence="4 5">F202Z8</strain>
    </source>
</reference>
<dbReference type="CDD" id="cd05374">
    <property type="entry name" value="17beta-HSD-like_SDR_c"/>
    <property type="match status" value="1"/>
</dbReference>
<dbReference type="OrthoDB" id="822355at2"/>
<dbReference type="GO" id="GO:0016491">
    <property type="term" value="F:oxidoreductase activity"/>
    <property type="evidence" value="ECO:0007669"/>
    <property type="project" value="UniProtKB-KW"/>
</dbReference>
<keyword evidence="2" id="KW-0560">Oxidoreductase</keyword>
<dbReference type="PROSITE" id="PS00061">
    <property type="entry name" value="ADH_SHORT"/>
    <property type="match status" value="1"/>
</dbReference>
<dbReference type="AlphaFoldDB" id="A0A5B7SUE4"/>
<dbReference type="InterPro" id="IPR051911">
    <property type="entry name" value="SDR_oxidoreductase"/>
</dbReference>
<evidence type="ECO:0000256" key="2">
    <source>
        <dbReference type="ARBA" id="ARBA00023002"/>
    </source>
</evidence>
<dbReference type="InterPro" id="IPR020904">
    <property type="entry name" value="Sc_DH/Rdtase_CS"/>
</dbReference>
<dbReference type="PANTHER" id="PTHR43976">
    <property type="entry name" value="SHORT CHAIN DEHYDROGENASE"/>
    <property type="match status" value="1"/>
</dbReference>
<dbReference type="Proteomes" id="UP000310017">
    <property type="component" value="Chromosome"/>
</dbReference>
<keyword evidence="5" id="KW-1185">Reference proteome</keyword>
<dbReference type="InterPro" id="IPR002347">
    <property type="entry name" value="SDR_fam"/>
</dbReference>
<name>A0A5B7SUE4_9FLAO</name>
<dbReference type="PANTHER" id="PTHR43976:SF16">
    <property type="entry name" value="SHORT-CHAIN DEHYDROGENASE_REDUCTASE FAMILY PROTEIN"/>
    <property type="match status" value="1"/>
</dbReference>
<evidence type="ECO:0000313" key="4">
    <source>
        <dbReference type="EMBL" id="QCX00480.1"/>
    </source>
</evidence>
<dbReference type="Pfam" id="PF00106">
    <property type="entry name" value="adh_short"/>
    <property type="match status" value="1"/>
</dbReference>
<protein>
    <submittedName>
        <fullName evidence="4">SDR family oxidoreductase</fullName>
    </submittedName>
</protein>
<dbReference type="RefSeq" id="WP_138852825.1">
    <property type="nucleotide sequence ID" value="NZ_CP040710.1"/>
</dbReference>
<dbReference type="InterPro" id="IPR036291">
    <property type="entry name" value="NAD(P)-bd_dom_sf"/>
</dbReference>
<sequence>MKKIALITGTSSGLGLETAIILAKNGYTVYATMRSLAKKEPLLARAQEEHIQLKVLALDVTEQQSVDNCVQTIIAAEGQIDLLVNNAGSGFAKTTEQTTEIEMQWVTDVNYFGVVRCSKAVIPGMRTRKKGHIINISSVGGLVGQPFNELYCGAKFAVEGYTEALASYLTDAFHIQFTLVEPGGIVTDFMQSAMEKTMTAGKMAHQAYMPILKKYMSGIKQRTEGSSQQVYQTPLEVAKVILAVAQNENPPLRIRTSEWAEEFCSLKTQADPDGTKSVERIKERFLS</sequence>
<dbReference type="PRINTS" id="PR00080">
    <property type="entry name" value="SDRFAMILY"/>
</dbReference>
<organism evidence="4 5">
    <name type="scientific">Aggregatimonas sangjinii</name>
    <dbReference type="NCBI Taxonomy" id="2583587"/>
    <lineage>
        <taxon>Bacteria</taxon>
        <taxon>Pseudomonadati</taxon>
        <taxon>Bacteroidota</taxon>
        <taxon>Flavobacteriia</taxon>
        <taxon>Flavobacteriales</taxon>
        <taxon>Flavobacteriaceae</taxon>
        <taxon>Aggregatimonas</taxon>
    </lineage>
</organism>
<comment type="similarity">
    <text evidence="1 3">Belongs to the short-chain dehydrogenases/reductases (SDR) family.</text>
</comment>